<protein>
    <submittedName>
        <fullName evidence="1">Uncharacterized protein</fullName>
    </submittedName>
</protein>
<reference evidence="1" key="1">
    <citation type="submission" date="2023-06" db="EMBL/GenBank/DDBJ databases">
        <title>Genome-scale phylogeny and comparative genomics of the fungal order Sordariales.</title>
        <authorList>
            <consortium name="Lawrence Berkeley National Laboratory"/>
            <person name="Hensen N."/>
            <person name="Bonometti L."/>
            <person name="Westerberg I."/>
            <person name="Brannstrom I.O."/>
            <person name="Guillou S."/>
            <person name="Cros-Aarteil S."/>
            <person name="Calhoun S."/>
            <person name="Haridas S."/>
            <person name="Kuo A."/>
            <person name="Mondo S."/>
            <person name="Pangilinan J."/>
            <person name="Riley R."/>
            <person name="LaButti K."/>
            <person name="Andreopoulos B."/>
            <person name="Lipzen A."/>
            <person name="Chen C."/>
            <person name="Yanf M."/>
            <person name="Daum C."/>
            <person name="Ng V."/>
            <person name="Clum A."/>
            <person name="Steindorff A."/>
            <person name="Ohm R."/>
            <person name="Martin F."/>
            <person name="Silar P."/>
            <person name="Natvig D."/>
            <person name="Lalanne C."/>
            <person name="Gautier V."/>
            <person name="Ament-velasquez S.L."/>
            <person name="Kruys A."/>
            <person name="Hutchinson M.I."/>
            <person name="Powell A.J."/>
            <person name="Barry K."/>
            <person name="Miller A.N."/>
            <person name="Grigoriev I.V."/>
            <person name="Debuchy R."/>
            <person name="Gladieux P."/>
            <person name="Thoren M.H."/>
            <person name="Johannesson H."/>
        </authorList>
    </citation>
    <scope>NUCLEOTIDE SEQUENCE</scope>
    <source>
        <strain evidence="1">SMH3391-2</strain>
    </source>
</reference>
<dbReference type="AlphaFoldDB" id="A0AA40C5E7"/>
<dbReference type="EMBL" id="JAULSR010000003">
    <property type="protein sequence ID" value="KAK0624938.1"/>
    <property type="molecule type" value="Genomic_DNA"/>
</dbReference>
<evidence type="ECO:0000313" key="1">
    <source>
        <dbReference type="EMBL" id="KAK0624938.1"/>
    </source>
</evidence>
<comment type="caution">
    <text evidence="1">The sequence shown here is derived from an EMBL/GenBank/DDBJ whole genome shotgun (WGS) entry which is preliminary data.</text>
</comment>
<accession>A0AA40C5E7</accession>
<organism evidence="1 2">
    <name type="scientific">Bombardia bombarda</name>
    <dbReference type="NCBI Taxonomy" id="252184"/>
    <lineage>
        <taxon>Eukaryota</taxon>
        <taxon>Fungi</taxon>
        <taxon>Dikarya</taxon>
        <taxon>Ascomycota</taxon>
        <taxon>Pezizomycotina</taxon>
        <taxon>Sordariomycetes</taxon>
        <taxon>Sordariomycetidae</taxon>
        <taxon>Sordariales</taxon>
        <taxon>Lasiosphaeriaceae</taxon>
        <taxon>Bombardia</taxon>
    </lineage>
</organism>
<evidence type="ECO:0000313" key="2">
    <source>
        <dbReference type="Proteomes" id="UP001174934"/>
    </source>
</evidence>
<dbReference type="Proteomes" id="UP001174934">
    <property type="component" value="Unassembled WGS sequence"/>
</dbReference>
<name>A0AA40C5E7_9PEZI</name>
<gene>
    <name evidence="1" type="ORF">B0T17DRAFT_531481</name>
</gene>
<sequence length="224" mass="24817">MDSSTNEPDNHPLDDDALCDKAVMGEDTAHQAIKDNIATFQHQVATFDRTKHIFFRRSLRDDGDLKGKVNLLSRASDTIIDGLRCVAAVFLDISATQARSSRESREGFQDLSVAQAQLSRECREGFQELREGLAELRESVAHENADSTSFQRYMKNQSLETAKSDAQIVAMIERSNAARFSRSSLGGIAHCCHSPVFGCALVLVFGWIFSSFSKMLVAFFVGND</sequence>
<keyword evidence="2" id="KW-1185">Reference proteome</keyword>
<proteinExistence type="predicted"/>